<dbReference type="EMBL" id="MKKK01000004">
    <property type="protein sequence ID" value="OEY97732.1"/>
    <property type="molecule type" value="Genomic_DNA"/>
</dbReference>
<reference evidence="2 3" key="1">
    <citation type="submission" date="2016-09" db="EMBL/GenBank/DDBJ databases">
        <authorList>
            <person name="Capua I."/>
            <person name="De Benedictis P."/>
            <person name="Joannis T."/>
            <person name="Lombin L.H."/>
            <person name="Cattoli G."/>
        </authorList>
    </citation>
    <scope>NUCLEOTIDE SEQUENCE [LARGE SCALE GENOMIC DNA]</scope>
    <source>
        <strain evidence="2 3">ANC 4671</strain>
    </source>
</reference>
<keyword evidence="3" id="KW-1185">Reference proteome</keyword>
<dbReference type="OrthoDB" id="5438043at2"/>
<dbReference type="InterPro" id="IPR013589">
    <property type="entry name" value="Bac_transglu_N"/>
</dbReference>
<protein>
    <submittedName>
        <fullName evidence="2">Transglutaminase</fullName>
    </submittedName>
</protein>
<dbReference type="PANTHER" id="PTHR33490">
    <property type="entry name" value="BLR5614 PROTEIN-RELATED"/>
    <property type="match status" value="1"/>
</dbReference>
<comment type="caution">
    <text evidence="2">The sequence shown here is derived from an EMBL/GenBank/DDBJ whole genome shotgun (WGS) entry which is preliminary data.</text>
</comment>
<evidence type="ECO:0000259" key="1">
    <source>
        <dbReference type="SMART" id="SM00460"/>
    </source>
</evidence>
<name>A0A1E7REQ0_9GAMM</name>
<accession>A0A1E7REQ0</accession>
<dbReference type="Gene3D" id="3.10.620.30">
    <property type="match status" value="1"/>
</dbReference>
<evidence type="ECO:0000313" key="2">
    <source>
        <dbReference type="EMBL" id="OEY97732.1"/>
    </source>
</evidence>
<dbReference type="InterPro" id="IPR002931">
    <property type="entry name" value="Transglutaminase-like"/>
</dbReference>
<evidence type="ECO:0000313" key="3">
    <source>
        <dbReference type="Proteomes" id="UP000185895"/>
    </source>
</evidence>
<dbReference type="PANTHER" id="PTHR33490:SF6">
    <property type="entry name" value="SLL1049 PROTEIN"/>
    <property type="match status" value="1"/>
</dbReference>
<dbReference type="Pfam" id="PF01841">
    <property type="entry name" value="Transglut_core"/>
    <property type="match status" value="1"/>
</dbReference>
<organism evidence="2 3">
    <name type="scientific">Acinetobacter qingfengensis</name>
    <dbReference type="NCBI Taxonomy" id="1262585"/>
    <lineage>
        <taxon>Bacteria</taxon>
        <taxon>Pseudomonadati</taxon>
        <taxon>Pseudomonadota</taxon>
        <taxon>Gammaproteobacteria</taxon>
        <taxon>Moraxellales</taxon>
        <taxon>Moraxellaceae</taxon>
        <taxon>Acinetobacter</taxon>
    </lineage>
</organism>
<dbReference type="STRING" id="1262585.BJI46_08230"/>
<dbReference type="Proteomes" id="UP000185895">
    <property type="component" value="Unassembled WGS sequence"/>
</dbReference>
<dbReference type="RefSeq" id="WP_070068797.1">
    <property type="nucleotide sequence ID" value="NZ_MKKK01000004.1"/>
</dbReference>
<gene>
    <name evidence="2" type="ORF">BJI46_08230</name>
</gene>
<dbReference type="SMART" id="SM00460">
    <property type="entry name" value="TGc"/>
    <property type="match status" value="1"/>
</dbReference>
<sequence>MNLLINHQTHYQYSTPVISAIQYIRLLPQDTSTQKIKQWGLSVPGEKIQQTDGFGNLWLTSNQRFSYQQLMIMAQGMVEIDDQAKFSIDDRIHPEIFLQPTRTTQCSPEMMQFAHMYAADKKPENLIELAQAVLEHIPYNSGLTHVETTAAEAFEQKKGVCQDHAQVFVALARYLGFPARYVSGYLYVEDGNHLASHAWAEVYQNGKWYCFDVSNQLFTPTKHVQLAVGRDYADVAPIRGVRQQGAEETMRTVVQVLTC</sequence>
<dbReference type="SUPFAM" id="SSF54001">
    <property type="entry name" value="Cysteine proteinases"/>
    <property type="match status" value="1"/>
</dbReference>
<dbReference type="InterPro" id="IPR038765">
    <property type="entry name" value="Papain-like_cys_pep_sf"/>
</dbReference>
<feature type="domain" description="Transglutaminase-like" evidence="1">
    <location>
        <begin position="153"/>
        <end position="215"/>
    </location>
</feature>
<dbReference type="AlphaFoldDB" id="A0A1E7REQ0"/>
<proteinExistence type="predicted"/>
<dbReference type="Pfam" id="PF08379">
    <property type="entry name" value="Bact_transglu_N"/>
    <property type="match status" value="1"/>
</dbReference>